<reference evidence="2" key="1">
    <citation type="submission" date="2023-03" db="EMBL/GenBank/DDBJ databases">
        <title>Massive genome expansion in bonnet fungi (Mycena s.s.) driven by repeated elements and novel gene families across ecological guilds.</title>
        <authorList>
            <consortium name="Lawrence Berkeley National Laboratory"/>
            <person name="Harder C.B."/>
            <person name="Miyauchi S."/>
            <person name="Viragh M."/>
            <person name="Kuo A."/>
            <person name="Thoen E."/>
            <person name="Andreopoulos B."/>
            <person name="Lu D."/>
            <person name="Skrede I."/>
            <person name="Drula E."/>
            <person name="Henrissat B."/>
            <person name="Morin E."/>
            <person name="Kohler A."/>
            <person name="Barry K."/>
            <person name="LaButti K."/>
            <person name="Morin E."/>
            <person name="Salamov A."/>
            <person name="Lipzen A."/>
            <person name="Mereny Z."/>
            <person name="Hegedus B."/>
            <person name="Baldrian P."/>
            <person name="Stursova M."/>
            <person name="Weitz H."/>
            <person name="Taylor A."/>
            <person name="Grigoriev I.V."/>
            <person name="Nagy L.G."/>
            <person name="Martin F."/>
            <person name="Kauserud H."/>
        </authorList>
    </citation>
    <scope>NUCLEOTIDE SEQUENCE</scope>
    <source>
        <strain evidence="2">CBHHK200</strain>
    </source>
</reference>
<feature type="region of interest" description="Disordered" evidence="1">
    <location>
        <begin position="1"/>
        <end position="28"/>
    </location>
</feature>
<sequence>MPLRPEQLDKGATRPLNRTSTSLMPASNPKDRVTVISIREVPPHLSKEAFETNVRALADSLMALPVCKKNFLRYDLIFQTPSLDANLRALGFLESRPHVLSIAECESSDHWAEILADPEFARIVTEGEKFGFCSSARAFFADVATKIDSSAAAVDPTCLFAVFKAPTRLPQQEYFQKLDELVDRALALPICKKVFSKYSMHLPSNVDMNLQNIDSMLRALDLPAPEPGAVFITEVSSSGDLVELLAHPDIQKFAMEAMHEIEIHVNGVASLGNVEAKVKS</sequence>
<protein>
    <submittedName>
        <fullName evidence="2">Uncharacterized protein</fullName>
    </submittedName>
</protein>
<evidence type="ECO:0000313" key="2">
    <source>
        <dbReference type="EMBL" id="KAJ7029823.1"/>
    </source>
</evidence>
<evidence type="ECO:0000256" key="1">
    <source>
        <dbReference type="SAM" id="MobiDB-lite"/>
    </source>
</evidence>
<proteinExistence type="predicted"/>
<name>A0AAD6SNU4_9AGAR</name>
<dbReference type="AlphaFoldDB" id="A0AAD6SNU4"/>
<dbReference type="EMBL" id="JARJCM010000097">
    <property type="protein sequence ID" value="KAJ7029823.1"/>
    <property type="molecule type" value="Genomic_DNA"/>
</dbReference>
<accession>A0AAD6SNU4</accession>
<organism evidence="2 4">
    <name type="scientific">Mycena alexandri</name>
    <dbReference type="NCBI Taxonomy" id="1745969"/>
    <lineage>
        <taxon>Eukaryota</taxon>
        <taxon>Fungi</taxon>
        <taxon>Dikarya</taxon>
        <taxon>Basidiomycota</taxon>
        <taxon>Agaricomycotina</taxon>
        <taxon>Agaricomycetes</taxon>
        <taxon>Agaricomycetidae</taxon>
        <taxon>Agaricales</taxon>
        <taxon>Marasmiineae</taxon>
        <taxon>Mycenaceae</taxon>
        <taxon>Mycena</taxon>
    </lineage>
</organism>
<gene>
    <name evidence="3" type="ORF">C8F04DRAFT_639374</name>
    <name evidence="2" type="ORF">C8F04DRAFT_743863</name>
</gene>
<evidence type="ECO:0000313" key="4">
    <source>
        <dbReference type="Proteomes" id="UP001218188"/>
    </source>
</evidence>
<comment type="caution">
    <text evidence="2">The sequence shown here is derived from an EMBL/GenBank/DDBJ whole genome shotgun (WGS) entry which is preliminary data.</text>
</comment>
<feature type="compositionally biased region" description="Basic and acidic residues" evidence="1">
    <location>
        <begin position="1"/>
        <end position="12"/>
    </location>
</feature>
<feature type="compositionally biased region" description="Polar residues" evidence="1">
    <location>
        <begin position="16"/>
        <end position="25"/>
    </location>
</feature>
<dbReference type="Proteomes" id="UP001218188">
    <property type="component" value="Unassembled WGS sequence"/>
</dbReference>
<dbReference type="EMBL" id="JARJCM010000069">
    <property type="protein sequence ID" value="KAJ7032873.1"/>
    <property type="molecule type" value="Genomic_DNA"/>
</dbReference>
<keyword evidence="4" id="KW-1185">Reference proteome</keyword>
<evidence type="ECO:0000313" key="3">
    <source>
        <dbReference type="EMBL" id="KAJ7032873.1"/>
    </source>
</evidence>